<dbReference type="EMBL" id="CP027432">
    <property type="protein sequence ID" value="QCI28178.1"/>
    <property type="molecule type" value="Genomic_DNA"/>
</dbReference>
<dbReference type="SUPFAM" id="SSF63418">
    <property type="entry name" value="MurE/MurF N-terminal domain"/>
    <property type="match status" value="1"/>
</dbReference>
<sequence length="293" mass="34539">MKIETLTNLISGELLNRPYISEVLFYTSDVEEVNRGSCFFAKKTADIAEAIKRGAYAIIVDKEVPILDKEIAWIKVDDFKKAIFNIFKYENLKNKIFLGDKITFEIIKNMNQDKRVVVLNEDEDLLRAINLSEKYIVTKETYFKEIFSNIEELKPKKLNLQKEGLFRMKFESFELHLPFVYAENFEKAYNFFDKNELKYTLEFEIERFKPVFVDALLREVKYGESSKVVIKGLKNDEIFFKELNYIVENTKHAKCVFINETTKELLNSPFNFAVCVDFDFEPKVIEEKGLFND</sequence>
<dbReference type="Proteomes" id="UP000272781">
    <property type="component" value="Unassembled WGS sequence"/>
</dbReference>
<dbReference type="InterPro" id="IPR035911">
    <property type="entry name" value="MurE/MurF_N"/>
</dbReference>
<evidence type="ECO:0000313" key="3">
    <source>
        <dbReference type="Proteomes" id="UP000272781"/>
    </source>
</evidence>
<protein>
    <submittedName>
        <fullName evidence="2">Ferrochelatase</fullName>
    </submittedName>
</protein>
<dbReference type="RefSeq" id="WP_123352006.1">
    <property type="nucleotide sequence ID" value="NZ_CP027432.2"/>
</dbReference>
<reference evidence="1" key="3">
    <citation type="submission" date="2019-06" db="EMBL/GenBank/DDBJ databases">
        <title>A comparative analysis of the Nautiliaceae.</title>
        <authorList>
            <person name="Grosche A."/>
            <person name="Smedile F."/>
            <person name="Vetriani C."/>
        </authorList>
    </citation>
    <scope>NUCLEOTIDE SEQUENCE</scope>
    <source>
        <strain evidence="1">TB6</strain>
    </source>
</reference>
<proteinExistence type="predicted"/>
<accession>A0AAJ4REG5</accession>
<evidence type="ECO:0000313" key="1">
    <source>
        <dbReference type="EMBL" id="QCI28178.1"/>
    </source>
</evidence>
<dbReference type="AlphaFoldDB" id="A0AAJ4REG5"/>
<name>A0AAJ4REG5_9BACT</name>
<dbReference type="Gene3D" id="3.40.1390.10">
    <property type="entry name" value="MurE/MurF, N-terminal domain"/>
    <property type="match status" value="1"/>
</dbReference>
<evidence type="ECO:0000313" key="2">
    <source>
        <dbReference type="EMBL" id="ROR41109.1"/>
    </source>
</evidence>
<keyword evidence="4" id="KW-1185">Reference proteome</keyword>
<evidence type="ECO:0000313" key="4">
    <source>
        <dbReference type="Proteomes" id="UP000298805"/>
    </source>
</evidence>
<organism evidence="2 3">
    <name type="scientific">Caminibacter pacificus</name>
    <dbReference type="NCBI Taxonomy" id="1424653"/>
    <lineage>
        <taxon>Bacteria</taxon>
        <taxon>Pseudomonadati</taxon>
        <taxon>Campylobacterota</taxon>
        <taxon>Epsilonproteobacteria</taxon>
        <taxon>Nautiliales</taxon>
        <taxon>Nautiliaceae</taxon>
        <taxon>Caminibacter</taxon>
    </lineage>
</organism>
<dbReference type="EMBL" id="RJVK01000001">
    <property type="protein sequence ID" value="ROR41109.1"/>
    <property type="molecule type" value="Genomic_DNA"/>
</dbReference>
<reference evidence="4" key="1">
    <citation type="submission" date="2018-03" db="EMBL/GenBank/DDBJ databases">
        <title>A comparative analysis of the Nautiliaceae.</title>
        <authorList>
            <person name="Grosche A."/>
            <person name="Smedile F."/>
            <person name="Vetriani C."/>
        </authorList>
    </citation>
    <scope>NUCLEOTIDE SEQUENCE [LARGE SCALE GENOMIC DNA]</scope>
    <source>
        <strain evidence="4">TB6</strain>
    </source>
</reference>
<gene>
    <name evidence="1" type="ORF">C6V80_04165</name>
    <name evidence="2" type="ORF">EDC58_0593</name>
</gene>
<dbReference type="Proteomes" id="UP000298805">
    <property type="component" value="Chromosome"/>
</dbReference>
<reference evidence="2 3" key="2">
    <citation type="submission" date="2018-11" db="EMBL/GenBank/DDBJ databases">
        <title>Genomic Encyclopedia of Type Strains, Phase IV (KMG-IV): sequencing the most valuable type-strain genomes for metagenomic binning, comparative biology and taxonomic classification.</title>
        <authorList>
            <person name="Goeker M."/>
        </authorList>
    </citation>
    <scope>NUCLEOTIDE SEQUENCE [LARGE SCALE GENOMIC DNA]</scope>
    <source>
        <strain evidence="2 3">DSM 27783</strain>
    </source>
</reference>